<dbReference type="InterPro" id="IPR036047">
    <property type="entry name" value="F-box-like_dom_sf"/>
</dbReference>
<dbReference type="Proteomes" id="UP001218218">
    <property type="component" value="Unassembled WGS sequence"/>
</dbReference>
<evidence type="ECO:0000313" key="1">
    <source>
        <dbReference type="EMBL" id="KAJ7336466.1"/>
    </source>
</evidence>
<proteinExistence type="predicted"/>
<organism evidence="1 2">
    <name type="scientific">Mycena albidolilacea</name>
    <dbReference type="NCBI Taxonomy" id="1033008"/>
    <lineage>
        <taxon>Eukaryota</taxon>
        <taxon>Fungi</taxon>
        <taxon>Dikarya</taxon>
        <taxon>Basidiomycota</taxon>
        <taxon>Agaricomycotina</taxon>
        <taxon>Agaricomycetes</taxon>
        <taxon>Agaricomycetidae</taxon>
        <taxon>Agaricales</taxon>
        <taxon>Marasmiineae</taxon>
        <taxon>Mycenaceae</taxon>
        <taxon>Mycena</taxon>
    </lineage>
</organism>
<protein>
    <recommendedName>
        <fullName evidence="3">F-box domain-containing protein</fullName>
    </recommendedName>
</protein>
<sequence length="138" mass="15414">MITQLPQELVEAILDHLADDLRSLKACSLVSRIWFSRSRFHLFETCCLMSNTISDFCKVLRSPDCTFLPYIRHINALNGPWEDVDGDVNAVDLRRLTSVRTLTISGAVNASAYGSLRTFLGAFPAVMRVALLDCHAPE</sequence>
<evidence type="ECO:0008006" key="3">
    <source>
        <dbReference type="Google" id="ProtNLM"/>
    </source>
</evidence>
<dbReference type="CDD" id="cd09917">
    <property type="entry name" value="F-box_SF"/>
    <property type="match status" value="1"/>
</dbReference>
<dbReference type="EMBL" id="JARIHO010000031">
    <property type="protein sequence ID" value="KAJ7336466.1"/>
    <property type="molecule type" value="Genomic_DNA"/>
</dbReference>
<reference evidence="1" key="1">
    <citation type="submission" date="2023-03" db="EMBL/GenBank/DDBJ databases">
        <title>Massive genome expansion in bonnet fungi (Mycena s.s.) driven by repeated elements and novel gene families across ecological guilds.</title>
        <authorList>
            <consortium name="Lawrence Berkeley National Laboratory"/>
            <person name="Harder C.B."/>
            <person name="Miyauchi S."/>
            <person name="Viragh M."/>
            <person name="Kuo A."/>
            <person name="Thoen E."/>
            <person name="Andreopoulos B."/>
            <person name="Lu D."/>
            <person name="Skrede I."/>
            <person name="Drula E."/>
            <person name="Henrissat B."/>
            <person name="Morin E."/>
            <person name="Kohler A."/>
            <person name="Barry K."/>
            <person name="LaButti K."/>
            <person name="Morin E."/>
            <person name="Salamov A."/>
            <person name="Lipzen A."/>
            <person name="Mereny Z."/>
            <person name="Hegedus B."/>
            <person name="Baldrian P."/>
            <person name="Stursova M."/>
            <person name="Weitz H."/>
            <person name="Taylor A."/>
            <person name="Grigoriev I.V."/>
            <person name="Nagy L.G."/>
            <person name="Martin F."/>
            <person name="Kauserud H."/>
        </authorList>
    </citation>
    <scope>NUCLEOTIDE SEQUENCE</scope>
    <source>
        <strain evidence="1">CBHHK002</strain>
    </source>
</reference>
<gene>
    <name evidence="1" type="ORF">DFH08DRAFT_784645</name>
</gene>
<dbReference type="Gene3D" id="1.20.1280.50">
    <property type="match status" value="1"/>
</dbReference>
<evidence type="ECO:0000313" key="2">
    <source>
        <dbReference type="Proteomes" id="UP001218218"/>
    </source>
</evidence>
<name>A0AAD6ZSA2_9AGAR</name>
<accession>A0AAD6ZSA2</accession>
<dbReference type="SUPFAM" id="SSF81383">
    <property type="entry name" value="F-box domain"/>
    <property type="match status" value="1"/>
</dbReference>
<dbReference type="AlphaFoldDB" id="A0AAD6ZSA2"/>
<comment type="caution">
    <text evidence="1">The sequence shown here is derived from an EMBL/GenBank/DDBJ whole genome shotgun (WGS) entry which is preliminary data.</text>
</comment>
<keyword evidence="2" id="KW-1185">Reference proteome</keyword>